<organism evidence="2 3">
    <name type="scientific">Cerasibacillus terrae</name>
    <dbReference type="NCBI Taxonomy" id="2498845"/>
    <lineage>
        <taxon>Bacteria</taxon>
        <taxon>Bacillati</taxon>
        <taxon>Bacillota</taxon>
        <taxon>Bacilli</taxon>
        <taxon>Bacillales</taxon>
        <taxon>Bacillaceae</taxon>
        <taxon>Cerasibacillus</taxon>
    </lineage>
</organism>
<dbReference type="Pfam" id="PF14153">
    <property type="entry name" value="Spore_coat_CotO"/>
    <property type="match status" value="1"/>
</dbReference>
<evidence type="ECO:0000256" key="1">
    <source>
        <dbReference type="SAM" id="MobiDB-lite"/>
    </source>
</evidence>
<dbReference type="InterPro" id="IPR025439">
    <property type="entry name" value="Spore_coat_CotO"/>
</dbReference>
<evidence type="ECO:0000313" key="3">
    <source>
        <dbReference type="Proteomes" id="UP000321574"/>
    </source>
</evidence>
<reference evidence="2 3" key="1">
    <citation type="submission" date="2019-06" db="EMBL/GenBank/DDBJ databases">
        <title>Cerasibacillus sp. nov., isolated from maize field.</title>
        <authorList>
            <person name="Lin S.-Y."/>
            <person name="Tsai C.-F."/>
            <person name="Young C.-C."/>
        </authorList>
    </citation>
    <scope>NUCLEOTIDE SEQUENCE [LARGE SCALE GENOMIC DNA]</scope>
    <source>
        <strain evidence="2 3">CC-CFT480</strain>
    </source>
</reference>
<feature type="compositionally biased region" description="Polar residues" evidence="1">
    <location>
        <begin position="33"/>
        <end position="42"/>
    </location>
</feature>
<dbReference type="EMBL" id="VDUW01000006">
    <property type="protein sequence ID" value="TXL64085.1"/>
    <property type="molecule type" value="Genomic_DNA"/>
</dbReference>
<sequence length="168" mass="19768">MKKKTRSPSPLLYVHQPKLNTPKAHMQQRDFSNKVQSQEYPQKTSKKKINQKKRMPINRVFPTQEDVDDEDEVTQQVNASDSEISEEQNEENKSFDNLSIQGKIAYLAREPRFISKIRCEIKTAEKTFRGTVHTYDDDIVYLQAGRRQTKLKIRFEDIKEINILGLKR</sequence>
<dbReference type="RefSeq" id="WP_147667983.1">
    <property type="nucleotide sequence ID" value="NZ_VDUW01000006.1"/>
</dbReference>
<accession>A0A5C8NT90</accession>
<dbReference type="OrthoDB" id="2970540at2"/>
<dbReference type="AlphaFoldDB" id="A0A5C8NT90"/>
<evidence type="ECO:0008006" key="4">
    <source>
        <dbReference type="Google" id="ProtNLM"/>
    </source>
</evidence>
<dbReference type="Proteomes" id="UP000321574">
    <property type="component" value="Unassembled WGS sequence"/>
</dbReference>
<comment type="caution">
    <text evidence="2">The sequence shown here is derived from an EMBL/GenBank/DDBJ whole genome shotgun (WGS) entry which is preliminary data.</text>
</comment>
<feature type="region of interest" description="Disordered" evidence="1">
    <location>
        <begin position="1"/>
        <end position="95"/>
    </location>
</feature>
<gene>
    <name evidence="2" type="ORF">FHP05_10385</name>
</gene>
<protein>
    <recommendedName>
        <fullName evidence="4">Spore coat protein CotO</fullName>
    </recommendedName>
</protein>
<feature type="compositionally biased region" description="Basic residues" evidence="1">
    <location>
        <begin position="44"/>
        <end position="56"/>
    </location>
</feature>
<evidence type="ECO:0000313" key="2">
    <source>
        <dbReference type="EMBL" id="TXL64085.1"/>
    </source>
</evidence>
<proteinExistence type="predicted"/>
<name>A0A5C8NT90_9BACI</name>
<keyword evidence="3" id="KW-1185">Reference proteome</keyword>